<evidence type="ECO:0000256" key="3">
    <source>
        <dbReference type="ARBA" id="ARBA00023004"/>
    </source>
</evidence>
<dbReference type="InterPro" id="IPR050954">
    <property type="entry name" value="ET_IronSulfur_Cluster-Binding"/>
</dbReference>
<dbReference type="PANTHER" id="PTHR43177">
    <property type="entry name" value="PROTEIN NRFC"/>
    <property type="match status" value="1"/>
</dbReference>
<proteinExistence type="predicted"/>
<dbReference type="AlphaFoldDB" id="A0A3N0ASV1"/>
<keyword evidence="3" id="KW-0408">Iron</keyword>
<feature type="domain" description="4Fe-4S ferredoxin-type" evidence="5">
    <location>
        <begin position="89"/>
        <end position="118"/>
    </location>
</feature>
<accession>A0A3N0ASV1</accession>
<comment type="caution">
    <text evidence="6">The sequence shown here is derived from an EMBL/GenBank/DDBJ whole genome shotgun (WGS) entry which is preliminary data.</text>
</comment>
<dbReference type="GO" id="GO:0051539">
    <property type="term" value="F:4 iron, 4 sulfur cluster binding"/>
    <property type="evidence" value="ECO:0007669"/>
    <property type="project" value="UniProtKB-KW"/>
</dbReference>
<keyword evidence="7" id="KW-1185">Reference proteome</keyword>
<dbReference type="PROSITE" id="PS51379">
    <property type="entry name" value="4FE4S_FER_2"/>
    <property type="match status" value="2"/>
</dbReference>
<dbReference type="GO" id="GO:0046872">
    <property type="term" value="F:metal ion binding"/>
    <property type="evidence" value="ECO:0007669"/>
    <property type="project" value="UniProtKB-KW"/>
</dbReference>
<dbReference type="Pfam" id="PF12800">
    <property type="entry name" value="Fer4_4"/>
    <property type="match status" value="1"/>
</dbReference>
<evidence type="ECO:0000259" key="5">
    <source>
        <dbReference type="PROSITE" id="PS51379"/>
    </source>
</evidence>
<dbReference type="RefSeq" id="WP_123209639.1">
    <property type="nucleotide sequence ID" value="NZ_JBHTHO010000026.1"/>
</dbReference>
<dbReference type="OrthoDB" id="9779457at2"/>
<dbReference type="InterPro" id="IPR017896">
    <property type="entry name" value="4Fe4S_Fe-S-bd"/>
</dbReference>
<dbReference type="Gene3D" id="3.30.70.20">
    <property type="match status" value="2"/>
</dbReference>
<reference evidence="7" key="1">
    <citation type="submission" date="2018-05" db="EMBL/GenBank/DDBJ databases">
        <title>Genome Sequencing of selected type strains of the family Eggerthellaceae.</title>
        <authorList>
            <person name="Danylec N."/>
            <person name="Stoll D.A."/>
            <person name="Doetsch A."/>
            <person name="Huch M."/>
        </authorList>
    </citation>
    <scope>NUCLEOTIDE SEQUENCE [LARGE SCALE GENOMIC DNA]</scope>
    <source>
        <strain evidence="7">DSM 24851</strain>
    </source>
</reference>
<dbReference type="EMBL" id="QIBX01000023">
    <property type="protein sequence ID" value="RNL37784.1"/>
    <property type="molecule type" value="Genomic_DNA"/>
</dbReference>
<dbReference type="Pfam" id="PF13247">
    <property type="entry name" value="Fer4_11"/>
    <property type="match status" value="1"/>
</dbReference>
<keyword evidence="1" id="KW-0004">4Fe-4S</keyword>
<dbReference type="PROSITE" id="PS00198">
    <property type="entry name" value="4FE4S_FER_1"/>
    <property type="match status" value="1"/>
</dbReference>
<dbReference type="PANTHER" id="PTHR43177:SF3">
    <property type="entry name" value="PROTEIN NRFC HOMOLOG"/>
    <property type="match status" value="1"/>
</dbReference>
<keyword evidence="2" id="KW-0479">Metal-binding</keyword>
<name>A0A3N0ASV1_9ACTN</name>
<evidence type="ECO:0000256" key="2">
    <source>
        <dbReference type="ARBA" id="ARBA00022723"/>
    </source>
</evidence>
<protein>
    <submittedName>
        <fullName evidence="6">Molybdopterin oxidoreductase</fullName>
    </submittedName>
</protein>
<keyword evidence="4" id="KW-0411">Iron-sulfur</keyword>
<evidence type="ECO:0000256" key="1">
    <source>
        <dbReference type="ARBA" id="ARBA00022485"/>
    </source>
</evidence>
<evidence type="ECO:0000256" key="4">
    <source>
        <dbReference type="ARBA" id="ARBA00023014"/>
    </source>
</evidence>
<dbReference type="Proteomes" id="UP000269591">
    <property type="component" value="Unassembled WGS sequence"/>
</dbReference>
<evidence type="ECO:0000313" key="6">
    <source>
        <dbReference type="EMBL" id="RNL37784.1"/>
    </source>
</evidence>
<sequence length="191" mass="20643">MTKYAFAINLHRCIGCRTCTVSCKMENGLPEGNQRIRVLNADDETVYDTPEGTYPDLSLMWTPVPCQHCDTPLCVAACSTGASSKRDDGIVVIDQEVCIGCGSCVEACPYNARQINEDIGKTDKCTLCAHRLDAGIGTTICQISCPGRAISVGDLDDPNSEVAQIVAQHETTLLLEEEGTGPQVYYWSSKS</sequence>
<feature type="domain" description="4Fe-4S ferredoxin-type" evidence="5">
    <location>
        <begin position="4"/>
        <end position="34"/>
    </location>
</feature>
<dbReference type="SUPFAM" id="SSF54862">
    <property type="entry name" value="4Fe-4S ferredoxins"/>
    <property type="match status" value="1"/>
</dbReference>
<gene>
    <name evidence="6" type="ORF">DMP06_10255</name>
</gene>
<evidence type="ECO:0000313" key="7">
    <source>
        <dbReference type="Proteomes" id="UP000269591"/>
    </source>
</evidence>
<organism evidence="6 7">
    <name type="scientific">Slackia equolifaciens</name>
    <dbReference type="NCBI Taxonomy" id="498718"/>
    <lineage>
        <taxon>Bacteria</taxon>
        <taxon>Bacillati</taxon>
        <taxon>Actinomycetota</taxon>
        <taxon>Coriobacteriia</taxon>
        <taxon>Eggerthellales</taxon>
        <taxon>Eggerthellaceae</taxon>
        <taxon>Slackia</taxon>
    </lineage>
</organism>
<dbReference type="InterPro" id="IPR017900">
    <property type="entry name" value="4Fe4S_Fe_S_CS"/>
</dbReference>
<dbReference type="CDD" id="cd10551">
    <property type="entry name" value="PsrB"/>
    <property type="match status" value="1"/>
</dbReference>